<dbReference type="Gene3D" id="3.40.50.300">
    <property type="entry name" value="P-loop containing nucleotide triphosphate hydrolases"/>
    <property type="match status" value="1"/>
</dbReference>
<sequence length="353" mass="37850">MTATIPPDFSISPPEAAACLIGHDDAEAALLSAYKSGRLHHAWLVDGPEGVGKATLAYRFARFLLGHPDHGEDAVQAARDLTVPADDPAARQIRARSHPDLIVLQRPRDEEGRATATVISVDQVRKVARFLSTTSATGGWRVVIVDTADDFNRSSANALLKMLEEPPQRAVFLLLSGSPGRLLPTIRSRCRRLALKPLDTATVAEALRIAGVGQDDDARATAAALCGGSLGKAMDLATQEAVETIHAVNKLLADMPRHDPVAAQKLAEALGRRGAEDRYRMATSLLTDAIAGRMRKAARAGAQPHVLAPWAEVWEKVTQALAEAERLNLDRTLTLLSVFRIVSTATSLDAARV</sequence>
<dbReference type="AlphaFoldDB" id="A0AAW5R5G3"/>
<dbReference type="InterPro" id="IPR050238">
    <property type="entry name" value="DNA_Rep/Repair_Clamp_Loader"/>
</dbReference>
<protein>
    <submittedName>
        <fullName evidence="1">DNA polymerase III subunit delta</fullName>
        <ecNumber evidence="1">2.7.7.7</ecNumber>
    </submittedName>
</protein>
<dbReference type="EMBL" id="JALIDZ010000010">
    <property type="protein sequence ID" value="MCT8974153.1"/>
    <property type="molecule type" value="Genomic_DNA"/>
</dbReference>
<dbReference type="NCBIfam" id="NF006586">
    <property type="entry name" value="PRK09112.1"/>
    <property type="match status" value="1"/>
</dbReference>
<gene>
    <name evidence="1" type="ORF">MUB46_19995</name>
</gene>
<evidence type="ECO:0000313" key="1">
    <source>
        <dbReference type="EMBL" id="MCT8974153.1"/>
    </source>
</evidence>
<dbReference type="InterPro" id="IPR027417">
    <property type="entry name" value="P-loop_NTPase"/>
</dbReference>
<dbReference type="PANTHER" id="PTHR11669">
    <property type="entry name" value="REPLICATION FACTOR C / DNA POLYMERASE III GAMMA-TAU SUBUNIT"/>
    <property type="match status" value="1"/>
</dbReference>
<keyword evidence="2" id="KW-1185">Reference proteome</keyword>
<keyword evidence="1" id="KW-0808">Transferase</keyword>
<dbReference type="NCBIfam" id="NF005677">
    <property type="entry name" value="PRK07471.1"/>
    <property type="match status" value="1"/>
</dbReference>
<dbReference type="GO" id="GO:0003887">
    <property type="term" value="F:DNA-directed DNA polymerase activity"/>
    <property type="evidence" value="ECO:0007669"/>
    <property type="project" value="UniProtKB-EC"/>
</dbReference>
<accession>A0AAW5R5G3</accession>
<dbReference type="GO" id="GO:0009360">
    <property type="term" value="C:DNA polymerase III complex"/>
    <property type="evidence" value="ECO:0007669"/>
    <property type="project" value="TreeGrafter"/>
</dbReference>
<dbReference type="GO" id="GO:0006261">
    <property type="term" value="P:DNA-templated DNA replication"/>
    <property type="evidence" value="ECO:0007669"/>
    <property type="project" value="TreeGrafter"/>
</dbReference>
<keyword evidence="1" id="KW-0548">Nucleotidyltransferase</keyword>
<name>A0AAW5R5G3_9HYPH</name>
<organism evidence="1 2">
    <name type="scientific">Microbaculum marinisediminis</name>
    <dbReference type="NCBI Taxonomy" id="2931392"/>
    <lineage>
        <taxon>Bacteria</taxon>
        <taxon>Pseudomonadati</taxon>
        <taxon>Pseudomonadota</taxon>
        <taxon>Alphaproteobacteria</taxon>
        <taxon>Hyphomicrobiales</taxon>
        <taxon>Tepidamorphaceae</taxon>
        <taxon>Microbaculum</taxon>
    </lineage>
</organism>
<dbReference type="NCBIfam" id="TIGR00678">
    <property type="entry name" value="holB"/>
    <property type="match status" value="1"/>
</dbReference>
<dbReference type="GO" id="GO:0008408">
    <property type="term" value="F:3'-5' exonuclease activity"/>
    <property type="evidence" value="ECO:0007669"/>
    <property type="project" value="InterPro"/>
</dbReference>
<proteinExistence type="predicted"/>
<reference evidence="1 2" key="1">
    <citation type="submission" date="2022-04" db="EMBL/GenBank/DDBJ databases">
        <authorList>
            <person name="Ye Y.-Q."/>
            <person name="Du Z.-J."/>
        </authorList>
    </citation>
    <scope>NUCLEOTIDE SEQUENCE [LARGE SCALE GENOMIC DNA]</scope>
    <source>
        <strain evidence="1 2">A6E488</strain>
    </source>
</reference>
<dbReference type="PANTHER" id="PTHR11669:SF8">
    <property type="entry name" value="DNA POLYMERASE III SUBUNIT DELTA"/>
    <property type="match status" value="1"/>
</dbReference>
<comment type="caution">
    <text evidence="1">The sequence shown here is derived from an EMBL/GenBank/DDBJ whole genome shotgun (WGS) entry which is preliminary data.</text>
</comment>
<dbReference type="InterPro" id="IPR004622">
    <property type="entry name" value="DNA_pol_HolB"/>
</dbReference>
<dbReference type="Pfam" id="PF13177">
    <property type="entry name" value="DNA_pol3_delta2"/>
    <property type="match status" value="1"/>
</dbReference>
<evidence type="ECO:0000313" key="2">
    <source>
        <dbReference type="Proteomes" id="UP001320898"/>
    </source>
</evidence>
<dbReference type="Proteomes" id="UP001320898">
    <property type="component" value="Unassembled WGS sequence"/>
</dbReference>
<dbReference type="EC" id="2.7.7.7" evidence="1"/>
<dbReference type="RefSeq" id="WP_261617733.1">
    <property type="nucleotide sequence ID" value="NZ_JALIDZ010000010.1"/>
</dbReference>
<dbReference type="SUPFAM" id="SSF52540">
    <property type="entry name" value="P-loop containing nucleoside triphosphate hydrolases"/>
    <property type="match status" value="1"/>
</dbReference>